<organism evidence="1 2">
    <name type="scientific">Breoghania corrubedonensis</name>
    <dbReference type="NCBI Taxonomy" id="665038"/>
    <lineage>
        <taxon>Bacteria</taxon>
        <taxon>Pseudomonadati</taxon>
        <taxon>Pseudomonadota</taxon>
        <taxon>Alphaproteobacteria</taxon>
        <taxon>Hyphomicrobiales</taxon>
        <taxon>Stappiaceae</taxon>
        <taxon>Breoghania</taxon>
    </lineage>
</organism>
<dbReference type="RefSeq" id="WP_107988873.1">
    <property type="nucleotide sequence ID" value="NZ_QAYG01000001.1"/>
</dbReference>
<name>A0A2T5VI57_9HYPH</name>
<gene>
    <name evidence="1" type="ORF">C8N35_1011499</name>
</gene>
<sequence>MNAIATAAVVADRSQAVTTMLASFMKQGAQQAQAMAAMLEEAAQSAKAAAPDGMGSQVDIQA</sequence>
<dbReference type="AlphaFoldDB" id="A0A2T5VI57"/>
<accession>A0A2T5VI57</accession>
<comment type="caution">
    <text evidence="1">The sequence shown here is derived from an EMBL/GenBank/DDBJ whole genome shotgun (WGS) entry which is preliminary data.</text>
</comment>
<evidence type="ECO:0000313" key="1">
    <source>
        <dbReference type="EMBL" id="PTW63445.1"/>
    </source>
</evidence>
<evidence type="ECO:0000313" key="2">
    <source>
        <dbReference type="Proteomes" id="UP000244081"/>
    </source>
</evidence>
<protein>
    <submittedName>
        <fullName evidence="1">Uncharacterized protein</fullName>
    </submittedName>
</protein>
<proteinExistence type="predicted"/>
<keyword evidence="2" id="KW-1185">Reference proteome</keyword>
<dbReference type="EMBL" id="QAYG01000001">
    <property type="protein sequence ID" value="PTW63445.1"/>
    <property type="molecule type" value="Genomic_DNA"/>
</dbReference>
<reference evidence="1 2" key="1">
    <citation type="submission" date="2018-04" db="EMBL/GenBank/DDBJ databases">
        <title>Genomic Encyclopedia of Archaeal and Bacterial Type Strains, Phase II (KMG-II): from individual species to whole genera.</title>
        <authorList>
            <person name="Goeker M."/>
        </authorList>
    </citation>
    <scope>NUCLEOTIDE SEQUENCE [LARGE SCALE GENOMIC DNA]</scope>
    <source>
        <strain evidence="1 2">DSM 23382</strain>
    </source>
</reference>
<dbReference type="Proteomes" id="UP000244081">
    <property type="component" value="Unassembled WGS sequence"/>
</dbReference>